<comment type="caution">
    <text evidence="1">The sequence shown here is derived from an EMBL/GenBank/DDBJ whole genome shotgun (WGS) entry which is preliminary data.</text>
</comment>
<dbReference type="Proteomes" id="UP000193642">
    <property type="component" value="Unassembled WGS sequence"/>
</dbReference>
<gene>
    <name evidence="1" type="ORF">BCR33DRAFT_719744</name>
</gene>
<dbReference type="AlphaFoldDB" id="A0A1Y2BYS9"/>
<sequence length="93" mass="11409">MHALRTNGMCRFGFEVHHPSFWSLTQQSLRRWTRVYHEILSPRRFFLYSCQSCDCEWALNYLSFFVSALFLNERFALRFWRSPGMVIYLRLFE</sequence>
<evidence type="ECO:0000313" key="1">
    <source>
        <dbReference type="EMBL" id="ORY39932.1"/>
    </source>
</evidence>
<protein>
    <submittedName>
        <fullName evidence="1">Uncharacterized protein</fullName>
    </submittedName>
</protein>
<dbReference type="EMBL" id="MCGO01000037">
    <property type="protein sequence ID" value="ORY39932.1"/>
    <property type="molecule type" value="Genomic_DNA"/>
</dbReference>
<accession>A0A1Y2BYS9</accession>
<name>A0A1Y2BYS9_9FUNG</name>
<evidence type="ECO:0000313" key="2">
    <source>
        <dbReference type="Proteomes" id="UP000193642"/>
    </source>
</evidence>
<keyword evidence="2" id="KW-1185">Reference proteome</keyword>
<proteinExistence type="predicted"/>
<organism evidence="1 2">
    <name type="scientific">Rhizoclosmatium globosum</name>
    <dbReference type="NCBI Taxonomy" id="329046"/>
    <lineage>
        <taxon>Eukaryota</taxon>
        <taxon>Fungi</taxon>
        <taxon>Fungi incertae sedis</taxon>
        <taxon>Chytridiomycota</taxon>
        <taxon>Chytridiomycota incertae sedis</taxon>
        <taxon>Chytridiomycetes</taxon>
        <taxon>Chytridiales</taxon>
        <taxon>Chytriomycetaceae</taxon>
        <taxon>Rhizoclosmatium</taxon>
    </lineage>
</organism>
<reference evidence="1 2" key="1">
    <citation type="submission" date="2016-07" db="EMBL/GenBank/DDBJ databases">
        <title>Pervasive Adenine N6-methylation of Active Genes in Fungi.</title>
        <authorList>
            <consortium name="DOE Joint Genome Institute"/>
            <person name="Mondo S.J."/>
            <person name="Dannebaum R.O."/>
            <person name="Kuo R.C."/>
            <person name="Labutti K."/>
            <person name="Haridas S."/>
            <person name="Kuo A."/>
            <person name="Salamov A."/>
            <person name="Ahrendt S.R."/>
            <person name="Lipzen A."/>
            <person name="Sullivan W."/>
            <person name="Andreopoulos W.B."/>
            <person name="Clum A."/>
            <person name="Lindquist E."/>
            <person name="Daum C."/>
            <person name="Ramamoorthy G.K."/>
            <person name="Gryganskyi A."/>
            <person name="Culley D."/>
            <person name="Magnuson J.K."/>
            <person name="James T.Y."/>
            <person name="O'Malley M.A."/>
            <person name="Stajich J.E."/>
            <person name="Spatafora J.W."/>
            <person name="Visel A."/>
            <person name="Grigoriev I.V."/>
        </authorList>
    </citation>
    <scope>NUCLEOTIDE SEQUENCE [LARGE SCALE GENOMIC DNA]</scope>
    <source>
        <strain evidence="1 2">JEL800</strain>
    </source>
</reference>